<keyword evidence="4" id="KW-1185">Reference proteome</keyword>
<proteinExistence type="predicted"/>
<feature type="chain" id="PRO_5043696585" description="C-type lectin domain-containing protein" evidence="1">
    <location>
        <begin position="18"/>
        <end position="166"/>
    </location>
</feature>
<sequence>MAVQLLLLLVSFVLAEGSSCPSAFQEVGPVGCCYYFSADFGHEVDWQEARDSCHELGEIVGKKSDLAEVGRSGNPCCNDLELMDLIRSKGQDTWLGASDSVKEDRWVWQQSQEVLPLTSSTWKEDRPNGGTASNCLLAGPWGSYHSRVYFYDNHCEYNAAFICQIF</sequence>
<dbReference type="AlphaFoldDB" id="A0AAV2S013"/>
<reference evidence="3 4" key="1">
    <citation type="submission" date="2024-05" db="EMBL/GenBank/DDBJ databases">
        <authorList>
            <person name="Wallberg A."/>
        </authorList>
    </citation>
    <scope>NUCLEOTIDE SEQUENCE [LARGE SCALE GENOMIC DNA]</scope>
</reference>
<dbReference type="InterPro" id="IPR016187">
    <property type="entry name" value="CTDL_fold"/>
</dbReference>
<evidence type="ECO:0000259" key="2">
    <source>
        <dbReference type="PROSITE" id="PS50041"/>
    </source>
</evidence>
<dbReference type="InterPro" id="IPR001304">
    <property type="entry name" value="C-type_lectin-like"/>
</dbReference>
<protein>
    <recommendedName>
        <fullName evidence="2">C-type lectin domain-containing protein</fullName>
    </recommendedName>
</protein>
<keyword evidence="1" id="KW-0732">Signal</keyword>
<dbReference type="Pfam" id="PF00059">
    <property type="entry name" value="Lectin_C"/>
    <property type="match status" value="1"/>
</dbReference>
<dbReference type="CDD" id="cd00037">
    <property type="entry name" value="CLECT"/>
    <property type="match status" value="1"/>
</dbReference>
<comment type="caution">
    <text evidence="3">The sequence shown here is derived from an EMBL/GenBank/DDBJ whole genome shotgun (WGS) entry which is preliminary data.</text>
</comment>
<dbReference type="Proteomes" id="UP001497623">
    <property type="component" value="Unassembled WGS sequence"/>
</dbReference>
<organism evidence="3 4">
    <name type="scientific">Meganyctiphanes norvegica</name>
    <name type="common">Northern krill</name>
    <name type="synonym">Thysanopoda norvegica</name>
    <dbReference type="NCBI Taxonomy" id="48144"/>
    <lineage>
        <taxon>Eukaryota</taxon>
        <taxon>Metazoa</taxon>
        <taxon>Ecdysozoa</taxon>
        <taxon>Arthropoda</taxon>
        <taxon>Crustacea</taxon>
        <taxon>Multicrustacea</taxon>
        <taxon>Malacostraca</taxon>
        <taxon>Eumalacostraca</taxon>
        <taxon>Eucarida</taxon>
        <taxon>Euphausiacea</taxon>
        <taxon>Euphausiidae</taxon>
        <taxon>Meganyctiphanes</taxon>
    </lineage>
</organism>
<evidence type="ECO:0000313" key="4">
    <source>
        <dbReference type="Proteomes" id="UP001497623"/>
    </source>
</evidence>
<accession>A0AAV2S013</accession>
<dbReference type="InterPro" id="IPR016186">
    <property type="entry name" value="C-type_lectin-like/link_sf"/>
</dbReference>
<feature type="domain" description="C-type lectin" evidence="2">
    <location>
        <begin position="33"/>
        <end position="164"/>
    </location>
</feature>
<gene>
    <name evidence="3" type="ORF">MNOR_LOCUS30646</name>
</gene>
<dbReference type="EMBL" id="CAXKWB010037947">
    <property type="protein sequence ID" value="CAL4150941.1"/>
    <property type="molecule type" value="Genomic_DNA"/>
</dbReference>
<evidence type="ECO:0000256" key="1">
    <source>
        <dbReference type="SAM" id="SignalP"/>
    </source>
</evidence>
<dbReference type="PROSITE" id="PS50041">
    <property type="entry name" value="C_TYPE_LECTIN_2"/>
    <property type="match status" value="1"/>
</dbReference>
<dbReference type="SMART" id="SM00034">
    <property type="entry name" value="CLECT"/>
    <property type="match status" value="1"/>
</dbReference>
<name>A0AAV2S013_MEGNR</name>
<feature type="signal peptide" evidence="1">
    <location>
        <begin position="1"/>
        <end position="17"/>
    </location>
</feature>
<dbReference type="SUPFAM" id="SSF56436">
    <property type="entry name" value="C-type lectin-like"/>
    <property type="match status" value="1"/>
</dbReference>
<evidence type="ECO:0000313" key="3">
    <source>
        <dbReference type="EMBL" id="CAL4150941.1"/>
    </source>
</evidence>
<dbReference type="Gene3D" id="3.10.100.10">
    <property type="entry name" value="Mannose-Binding Protein A, subunit A"/>
    <property type="match status" value="1"/>
</dbReference>